<evidence type="ECO:0000313" key="3">
    <source>
        <dbReference type="Proteomes" id="UP001241110"/>
    </source>
</evidence>
<dbReference type="RefSeq" id="WP_313980398.1">
    <property type="nucleotide sequence ID" value="NZ_JASJOS010000006.1"/>
</dbReference>
<sequence>MKNYVSLLSLLLLLFCLMNCKKDDVLKNNPPPDEEPDTTHGDTIVAERRVEIFESINLFLNDLSWNDRAKAQSAILAHLKKIPEFKKVEYDETSDNIIAQFTDGAIYMMVNNRNTDKDIPIPDYGKLKQTSSSQRTTAYEYPAIPESNNVYIFKGVGNYFKSSYIGTPFYKFLFDFEKQKTGYNATIVDATIKNLKEIKDAGVFYYCSHGGMGRFKDNPKDSIYGSWTTEKVTVDLEKKYRQEIKAGELVYMDAYDRHENGKKVAETHFAITAKFVDKYMSFPKNSLIYLDLCQSFRVKDYWWAFHNKSQGTGTVIGWSDNVGDDDAHKATSFVFDRLLGVNLQGYPVIPHETPKQRSFDFPSVYKDMVKRNLVESTPYLSRPYQVAFLKYQEGPNKDILLRPSISYMQVYEYFDWLFIYGLFGEDPGAGERSVTIDGETTEILEWTPQMIKCKIKSSGKGSAGDVIVKVKGNESRPRILTEWRGELVYKRPSAGSYMEEITLKVHLRRDIAQYRKAAGLTPVKIDASPFTGPARDSKAIYKFGGSAKYVNKDENCTYTYYANWISQQGEIGPYDINKPNQEGVLLISTEKTNGFELSGLNFIAVKSSQNSVYNDWTCSSSSGTSDKAYDNLTLENPGKSFMLFNFQFDQDFTIKAGKVEGKGLDRSGIEYADGNIPEFGVTLEWKAIKPNFPPKPEYAL</sequence>
<evidence type="ECO:0000256" key="1">
    <source>
        <dbReference type="SAM" id="SignalP"/>
    </source>
</evidence>
<protein>
    <submittedName>
        <fullName evidence="2">IPT/TIG domain-containing protein</fullName>
    </submittedName>
</protein>
<feature type="chain" id="PRO_5041956763" evidence="1">
    <location>
        <begin position="22"/>
        <end position="700"/>
    </location>
</feature>
<comment type="caution">
    <text evidence="2">The sequence shown here is derived from an EMBL/GenBank/DDBJ whole genome shotgun (WGS) entry which is preliminary data.</text>
</comment>
<proteinExistence type="predicted"/>
<gene>
    <name evidence="2" type="ORF">QNI16_15665</name>
</gene>
<dbReference type="AlphaFoldDB" id="A0AAE3U969"/>
<feature type="signal peptide" evidence="1">
    <location>
        <begin position="1"/>
        <end position="21"/>
    </location>
</feature>
<dbReference type="Proteomes" id="UP001241110">
    <property type="component" value="Unassembled WGS sequence"/>
</dbReference>
<organism evidence="2 3">
    <name type="scientific">Xanthocytophaga flava</name>
    <dbReference type="NCBI Taxonomy" id="3048013"/>
    <lineage>
        <taxon>Bacteria</taxon>
        <taxon>Pseudomonadati</taxon>
        <taxon>Bacteroidota</taxon>
        <taxon>Cytophagia</taxon>
        <taxon>Cytophagales</taxon>
        <taxon>Rhodocytophagaceae</taxon>
        <taxon>Xanthocytophaga</taxon>
    </lineage>
</organism>
<accession>A0AAE3U969</accession>
<dbReference type="EMBL" id="JASJOS010000006">
    <property type="protein sequence ID" value="MDJ1481938.1"/>
    <property type="molecule type" value="Genomic_DNA"/>
</dbReference>
<name>A0AAE3U969_9BACT</name>
<dbReference type="CDD" id="cd00603">
    <property type="entry name" value="IPT_PCSR"/>
    <property type="match status" value="1"/>
</dbReference>
<reference evidence="2" key="1">
    <citation type="submission" date="2023-05" db="EMBL/GenBank/DDBJ databases">
        <authorList>
            <person name="Zhang X."/>
        </authorList>
    </citation>
    <scope>NUCLEOTIDE SEQUENCE</scope>
    <source>
        <strain evidence="2">YF14B1</strain>
    </source>
</reference>
<evidence type="ECO:0000313" key="2">
    <source>
        <dbReference type="EMBL" id="MDJ1481938.1"/>
    </source>
</evidence>
<keyword evidence="1" id="KW-0732">Signal</keyword>